<dbReference type="RefSeq" id="WP_206611338.1">
    <property type="nucleotide sequence ID" value="NZ_CP034929.1"/>
</dbReference>
<evidence type="ECO:0000256" key="11">
    <source>
        <dbReference type="HAMAP-Rule" id="MF_01844"/>
    </source>
</evidence>
<evidence type="ECO:0000256" key="3">
    <source>
        <dbReference type="ARBA" id="ARBA00022449"/>
    </source>
</evidence>
<protein>
    <recommendedName>
        <fullName evidence="11">Na(+)/H(+) antiporter NhaA</fullName>
    </recommendedName>
    <alternativeName>
        <fullName evidence="11">Sodium/proton antiporter NhaA</fullName>
    </alternativeName>
</protein>
<keyword evidence="6 11" id="KW-1133">Transmembrane helix</keyword>
<evidence type="ECO:0000256" key="12">
    <source>
        <dbReference type="SAM" id="MobiDB-lite"/>
    </source>
</evidence>
<dbReference type="InterPro" id="IPR004670">
    <property type="entry name" value="NhaA"/>
</dbReference>
<evidence type="ECO:0000256" key="2">
    <source>
        <dbReference type="ARBA" id="ARBA00022448"/>
    </source>
</evidence>
<gene>
    <name evidence="11 13" type="primary">nhaA</name>
    <name evidence="13" type="ORF">ACFPWU_09505</name>
</gene>
<evidence type="ECO:0000256" key="6">
    <source>
        <dbReference type="ARBA" id="ARBA00022989"/>
    </source>
</evidence>
<proteinExistence type="inferred from homology"/>
<evidence type="ECO:0000256" key="4">
    <source>
        <dbReference type="ARBA" id="ARBA00022475"/>
    </source>
</evidence>
<dbReference type="Pfam" id="PF06965">
    <property type="entry name" value="Na_H_antiport_1"/>
    <property type="match status" value="1"/>
</dbReference>
<keyword evidence="5 11" id="KW-0812">Transmembrane</keyword>
<feature type="transmembrane region" description="Helical" evidence="11">
    <location>
        <begin position="120"/>
        <end position="139"/>
    </location>
</feature>
<evidence type="ECO:0000256" key="9">
    <source>
        <dbReference type="ARBA" id="ARBA00023136"/>
    </source>
</evidence>
<keyword evidence="9 11" id="KW-0472">Membrane</keyword>
<keyword evidence="14" id="KW-1185">Reference proteome</keyword>
<accession>A0ABW1QWH0</accession>
<evidence type="ECO:0000256" key="8">
    <source>
        <dbReference type="ARBA" id="ARBA00023065"/>
    </source>
</evidence>
<comment type="similarity">
    <text evidence="11">Belongs to the NhaA Na(+)/H(+) (TC 2.A.33) antiporter family.</text>
</comment>
<feature type="transmembrane region" description="Helical" evidence="11">
    <location>
        <begin position="66"/>
        <end position="88"/>
    </location>
</feature>
<evidence type="ECO:0000313" key="13">
    <source>
        <dbReference type="EMBL" id="MFC6153892.1"/>
    </source>
</evidence>
<keyword evidence="7 11" id="KW-0915">Sodium</keyword>
<name>A0ABW1QWH0_9ACTN</name>
<dbReference type="NCBIfam" id="TIGR00773">
    <property type="entry name" value="NhaA"/>
    <property type="match status" value="1"/>
</dbReference>
<feature type="transmembrane region" description="Helical" evidence="11">
    <location>
        <begin position="266"/>
        <end position="293"/>
    </location>
</feature>
<keyword evidence="10 11" id="KW-0739">Sodium transport</keyword>
<sequence length="485" mass="51435">MSKERPTPTRPEQHRERSHAVPKQPSGPLPDCSARPADDAVWNTGPVWTASGRPVARGLARPVREFLRISSAGSILLLLAAVAALVWVNSPWGDSYTEFWTTPVSFGWGDATLTHSLHHWVNDALMVIFFFVVGLEIKYELVHGDLRDPRAAALPMIAALGGMLIPAGIFFALNAGSDGVHGWGIPMATDIAFAVGVIGLLGRRIPSPARLFLLTLAVVDDIGAILVIAFFYTADLQMVWLALAIAGLAVVYLMQKVRIWSRWAYLLVGVGVWFALLESGVHATLAGVALGLMTPATPLLKPDVARRYAAGAIADNDLDPDEVARLKFLLEESVPTNELLQSKLHPFSSYVVLPVFALANAGVPLSSDALEAALTSSVAWGVVLGLVIGKPLGIALFTWLAVKFGVGNLPAGANWPMMVGLGAVGGIGFTVSLFISELSYPGHLELTDAAKIGIIFASLVAAAIGVALLMLATRGRAPDETSLNA</sequence>
<evidence type="ECO:0000256" key="5">
    <source>
        <dbReference type="ARBA" id="ARBA00022692"/>
    </source>
</evidence>
<reference evidence="14" key="1">
    <citation type="journal article" date="2019" name="Int. J. Syst. Evol. Microbiol.">
        <title>The Global Catalogue of Microorganisms (GCM) 10K type strain sequencing project: providing services to taxonomists for standard genome sequencing and annotation.</title>
        <authorList>
            <consortium name="The Broad Institute Genomics Platform"/>
            <consortium name="The Broad Institute Genome Sequencing Center for Infectious Disease"/>
            <person name="Wu L."/>
            <person name="Ma J."/>
        </authorList>
    </citation>
    <scope>NUCLEOTIDE SEQUENCE [LARGE SCALE GENOMIC DNA]</scope>
    <source>
        <strain evidence="14">DFY28</strain>
    </source>
</reference>
<dbReference type="HAMAP" id="MF_01844">
    <property type="entry name" value="NhaA"/>
    <property type="match status" value="1"/>
</dbReference>
<evidence type="ECO:0000256" key="10">
    <source>
        <dbReference type="ARBA" id="ARBA00023201"/>
    </source>
</evidence>
<dbReference type="Proteomes" id="UP001596098">
    <property type="component" value="Unassembled WGS sequence"/>
</dbReference>
<organism evidence="13 14">
    <name type="scientific">Nocardioides yefusunii</name>
    <dbReference type="NCBI Taxonomy" id="2500546"/>
    <lineage>
        <taxon>Bacteria</taxon>
        <taxon>Bacillati</taxon>
        <taxon>Actinomycetota</taxon>
        <taxon>Actinomycetes</taxon>
        <taxon>Propionibacteriales</taxon>
        <taxon>Nocardioidaceae</taxon>
        <taxon>Nocardioides</taxon>
    </lineage>
</organism>
<dbReference type="PANTHER" id="PTHR30341:SF0">
    <property type="entry name" value="NA(+)_H(+) ANTIPORTER NHAA"/>
    <property type="match status" value="1"/>
</dbReference>
<keyword evidence="2 11" id="KW-0813">Transport</keyword>
<feature type="transmembrane region" description="Helical" evidence="11">
    <location>
        <begin position="151"/>
        <end position="171"/>
    </location>
</feature>
<feature type="transmembrane region" description="Helical" evidence="11">
    <location>
        <begin position="183"/>
        <end position="202"/>
    </location>
</feature>
<keyword evidence="8 11" id="KW-0406">Ion transport</keyword>
<evidence type="ECO:0000256" key="1">
    <source>
        <dbReference type="ARBA" id="ARBA00004429"/>
    </source>
</evidence>
<feature type="region of interest" description="Disordered" evidence="12">
    <location>
        <begin position="1"/>
        <end position="36"/>
    </location>
</feature>
<dbReference type="Gene3D" id="1.20.1530.10">
    <property type="entry name" value="Na+/H+ antiporter like domain"/>
    <property type="match status" value="1"/>
</dbReference>
<dbReference type="PANTHER" id="PTHR30341">
    <property type="entry name" value="SODIUM ION/PROTON ANTIPORTER NHAA-RELATED"/>
    <property type="match status" value="1"/>
</dbReference>
<feature type="transmembrane region" description="Helical" evidence="11">
    <location>
        <begin position="414"/>
        <end position="440"/>
    </location>
</feature>
<feature type="transmembrane region" description="Helical" evidence="11">
    <location>
        <begin position="211"/>
        <end position="232"/>
    </location>
</feature>
<dbReference type="InterPro" id="IPR023171">
    <property type="entry name" value="Na/H_antiporter_dom_sf"/>
</dbReference>
<keyword evidence="4 11" id="KW-1003">Cell membrane</keyword>
<evidence type="ECO:0000256" key="7">
    <source>
        <dbReference type="ARBA" id="ARBA00023053"/>
    </source>
</evidence>
<dbReference type="EMBL" id="JBHSQI010000005">
    <property type="protein sequence ID" value="MFC6153892.1"/>
    <property type="molecule type" value="Genomic_DNA"/>
</dbReference>
<feature type="transmembrane region" description="Helical" evidence="11">
    <location>
        <begin position="238"/>
        <end position="254"/>
    </location>
</feature>
<keyword evidence="3 11" id="KW-0050">Antiport</keyword>
<comment type="subcellular location">
    <subcellularLocation>
        <location evidence="1">Cell inner membrane</location>
        <topology evidence="1">Multi-pass membrane protein</topology>
    </subcellularLocation>
    <subcellularLocation>
        <location evidence="11">Cell membrane</location>
        <topology evidence="11">Multi-pass membrane protein</topology>
    </subcellularLocation>
</comment>
<comment type="catalytic activity">
    <reaction evidence="11">
        <text>Na(+)(in) + 2 H(+)(out) = Na(+)(out) + 2 H(+)(in)</text>
        <dbReference type="Rhea" id="RHEA:29251"/>
        <dbReference type="ChEBI" id="CHEBI:15378"/>
        <dbReference type="ChEBI" id="CHEBI:29101"/>
    </reaction>
</comment>
<comment type="function">
    <text evidence="11">Na(+)/H(+) antiporter that extrudes sodium in exchange for external protons.</text>
</comment>
<comment type="caution">
    <text evidence="13">The sequence shown here is derived from an EMBL/GenBank/DDBJ whole genome shotgun (WGS) entry which is preliminary data.</text>
</comment>
<feature type="compositionally biased region" description="Basic and acidic residues" evidence="12">
    <location>
        <begin position="1"/>
        <end position="19"/>
    </location>
</feature>
<feature type="transmembrane region" description="Helical" evidence="11">
    <location>
        <begin position="452"/>
        <end position="472"/>
    </location>
</feature>
<feature type="transmembrane region" description="Helical" evidence="11">
    <location>
        <begin position="378"/>
        <end position="402"/>
    </location>
</feature>
<evidence type="ECO:0000313" key="14">
    <source>
        <dbReference type="Proteomes" id="UP001596098"/>
    </source>
</evidence>